<evidence type="ECO:0000313" key="4">
    <source>
        <dbReference type="Proteomes" id="UP001056384"/>
    </source>
</evidence>
<evidence type="ECO:0000256" key="2">
    <source>
        <dbReference type="SAM" id="Phobius"/>
    </source>
</evidence>
<feature type="compositionally biased region" description="Basic and acidic residues" evidence="1">
    <location>
        <begin position="188"/>
        <end position="206"/>
    </location>
</feature>
<accession>A0A9Q9EJP7</accession>
<name>A0A9Q9EJP7_9PEZI</name>
<feature type="region of interest" description="Disordered" evidence="1">
    <location>
        <begin position="172"/>
        <end position="269"/>
    </location>
</feature>
<organism evidence="3 4">
    <name type="scientific">Septoria linicola</name>
    <dbReference type="NCBI Taxonomy" id="215465"/>
    <lineage>
        <taxon>Eukaryota</taxon>
        <taxon>Fungi</taxon>
        <taxon>Dikarya</taxon>
        <taxon>Ascomycota</taxon>
        <taxon>Pezizomycotina</taxon>
        <taxon>Dothideomycetes</taxon>
        <taxon>Dothideomycetidae</taxon>
        <taxon>Mycosphaerellales</taxon>
        <taxon>Mycosphaerellaceae</taxon>
        <taxon>Septoria</taxon>
    </lineage>
</organism>
<dbReference type="AlphaFoldDB" id="A0A9Q9EJP7"/>
<dbReference type="PANTHER" id="PTHR42083:SF1">
    <property type="entry name" value="MARVEL DOMAIN-CONTAINING PROTEIN"/>
    <property type="match status" value="1"/>
</dbReference>
<reference evidence="3" key="1">
    <citation type="submission" date="2022-06" db="EMBL/GenBank/DDBJ databases">
        <title>Complete genome sequences of two strains of the flax pathogen Septoria linicola.</title>
        <authorList>
            <person name="Lapalu N."/>
            <person name="Simon A."/>
            <person name="Demenou B."/>
            <person name="Paumier D."/>
            <person name="Guillot M.-P."/>
            <person name="Gout L."/>
            <person name="Valade R."/>
        </authorList>
    </citation>
    <scope>NUCLEOTIDE SEQUENCE</scope>
    <source>
        <strain evidence="3">SE15195</strain>
    </source>
</reference>
<evidence type="ECO:0000256" key="1">
    <source>
        <dbReference type="SAM" id="MobiDB-lite"/>
    </source>
</evidence>
<keyword evidence="2" id="KW-0812">Transmembrane</keyword>
<feature type="transmembrane region" description="Helical" evidence="2">
    <location>
        <begin position="96"/>
        <end position="118"/>
    </location>
</feature>
<dbReference type="Proteomes" id="UP001056384">
    <property type="component" value="Chromosome 4"/>
</dbReference>
<dbReference type="PANTHER" id="PTHR42083">
    <property type="entry name" value="MARVEL DOMAIN-CONTAINING PROTEIN"/>
    <property type="match status" value="1"/>
</dbReference>
<sequence length="269" mass="30734">MPTQPKPRAPIVRYFANWYQNTSQDLGFRLAIRILQFALALTSMVIYSRDLRAFTAANVHAPASWIYAEVVAALSIIVCAWCVFKNVHHRVLRLMLDFVIAVLWSAQAGYFGIVYWQDDGRGNESRPPQANEKRMKDAVAVALVCVGLWMVSWFQSVVWRCQALKQRLRNRRARKEAQRQRQGMGEQDASRESSEPALKRDERAIDGFEDVELAIKPIEEPKEEDTPAEAWVDEKSHQNDFVAHMDGSDIWAGETVRAETENPPPAYSK</sequence>
<gene>
    <name evidence="3" type="ORF">Slin15195_G057310</name>
</gene>
<feature type="transmembrane region" description="Helical" evidence="2">
    <location>
        <begin position="138"/>
        <end position="159"/>
    </location>
</feature>
<dbReference type="EMBL" id="CP099421">
    <property type="protein sequence ID" value="USW52412.1"/>
    <property type="molecule type" value="Genomic_DNA"/>
</dbReference>
<evidence type="ECO:0000313" key="3">
    <source>
        <dbReference type="EMBL" id="USW52412.1"/>
    </source>
</evidence>
<evidence type="ECO:0008006" key="5">
    <source>
        <dbReference type="Google" id="ProtNLM"/>
    </source>
</evidence>
<protein>
    <recommendedName>
        <fullName evidence="5">MARVEL domain-containing protein</fullName>
    </recommendedName>
</protein>
<keyword evidence="2" id="KW-1133">Transmembrane helix</keyword>
<keyword evidence="4" id="KW-1185">Reference proteome</keyword>
<keyword evidence="2" id="KW-0472">Membrane</keyword>
<feature type="transmembrane region" description="Helical" evidence="2">
    <location>
        <begin position="64"/>
        <end position="84"/>
    </location>
</feature>
<proteinExistence type="predicted"/>
<dbReference type="OrthoDB" id="5363290at2759"/>
<feature type="transmembrane region" description="Helical" evidence="2">
    <location>
        <begin position="30"/>
        <end position="48"/>
    </location>
</feature>